<keyword evidence="7" id="KW-1185">Reference proteome</keyword>
<evidence type="ECO:0000256" key="1">
    <source>
        <dbReference type="ARBA" id="ARBA00010638"/>
    </source>
</evidence>
<feature type="binding site" evidence="4">
    <location>
        <begin position="145"/>
        <end position="153"/>
    </location>
    <ligand>
        <name>ATP</name>
        <dbReference type="ChEBI" id="CHEBI:30616"/>
    </ligand>
</feature>
<evidence type="ECO:0000313" key="6">
    <source>
        <dbReference type="EMBL" id="GHD63524.1"/>
    </source>
</evidence>
<feature type="binding site" evidence="4">
    <location>
        <begin position="20"/>
        <end position="24"/>
    </location>
    <ligand>
        <name>ATP</name>
        <dbReference type="ChEBI" id="CHEBI:30616"/>
    </ligand>
</feature>
<dbReference type="PIRSF" id="PIRSF006806">
    <property type="entry name" value="FTHF_cligase"/>
    <property type="match status" value="1"/>
</dbReference>
<evidence type="ECO:0000256" key="4">
    <source>
        <dbReference type="PIRSR" id="PIRSR006806-1"/>
    </source>
</evidence>
<evidence type="ECO:0000313" key="7">
    <source>
        <dbReference type="Proteomes" id="UP000630353"/>
    </source>
</evidence>
<evidence type="ECO:0000256" key="5">
    <source>
        <dbReference type="RuleBase" id="RU361279"/>
    </source>
</evidence>
<dbReference type="Proteomes" id="UP000630353">
    <property type="component" value="Unassembled WGS sequence"/>
</dbReference>
<gene>
    <name evidence="6" type="ORF">GCM10017083_53940</name>
</gene>
<dbReference type="Gene3D" id="3.40.50.10420">
    <property type="entry name" value="NagB/RpiA/CoA transferase-like"/>
    <property type="match status" value="1"/>
</dbReference>
<dbReference type="RefSeq" id="WP_189995612.1">
    <property type="nucleotide sequence ID" value="NZ_BMZS01000016.1"/>
</dbReference>
<dbReference type="PANTHER" id="PTHR23407">
    <property type="entry name" value="ATPASE INHIBITOR/5-FORMYLTETRAHYDROFOLATE CYCLO-LIGASE"/>
    <property type="match status" value="1"/>
</dbReference>
<keyword evidence="3 4" id="KW-0067">ATP-binding</keyword>
<keyword evidence="5" id="KW-0479">Metal-binding</keyword>
<dbReference type="InterPro" id="IPR037171">
    <property type="entry name" value="NagB/RpiA_transferase-like"/>
</dbReference>
<organism evidence="6 7">
    <name type="scientific">Thalassobaculum fulvum</name>
    <dbReference type="NCBI Taxonomy" id="1633335"/>
    <lineage>
        <taxon>Bacteria</taxon>
        <taxon>Pseudomonadati</taxon>
        <taxon>Pseudomonadota</taxon>
        <taxon>Alphaproteobacteria</taxon>
        <taxon>Rhodospirillales</taxon>
        <taxon>Thalassobaculaceae</taxon>
        <taxon>Thalassobaculum</taxon>
    </lineage>
</organism>
<dbReference type="EMBL" id="BMZS01000016">
    <property type="protein sequence ID" value="GHD63524.1"/>
    <property type="molecule type" value="Genomic_DNA"/>
</dbReference>
<comment type="similarity">
    <text evidence="1 5">Belongs to the 5-formyltetrahydrofolate cyclo-ligase family.</text>
</comment>
<dbReference type="GO" id="GO:0046872">
    <property type="term" value="F:metal ion binding"/>
    <property type="evidence" value="ECO:0007669"/>
    <property type="project" value="UniProtKB-KW"/>
</dbReference>
<comment type="catalytic activity">
    <reaction evidence="5">
        <text>(6S)-5-formyl-5,6,7,8-tetrahydrofolate + ATP = (6R)-5,10-methenyltetrahydrofolate + ADP + phosphate</text>
        <dbReference type="Rhea" id="RHEA:10488"/>
        <dbReference type="ChEBI" id="CHEBI:30616"/>
        <dbReference type="ChEBI" id="CHEBI:43474"/>
        <dbReference type="ChEBI" id="CHEBI:57455"/>
        <dbReference type="ChEBI" id="CHEBI:57457"/>
        <dbReference type="ChEBI" id="CHEBI:456216"/>
        <dbReference type="EC" id="6.3.3.2"/>
    </reaction>
</comment>
<dbReference type="GO" id="GO:0009396">
    <property type="term" value="P:folic acid-containing compound biosynthetic process"/>
    <property type="evidence" value="ECO:0007669"/>
    <property type="project" value="TreeGrafter"/>
</dbReference>
<dbReference type="PANTHER" id="PTHR23407:SF1">
    <property type="entry name" value="5-FORMYLTETRAHYDROFOLATE CYCLO-LIGASE"/>
    <property type="match status" value="1"/>
</dbReference>
<reference evidence="6" key="1">
    <citation type="journal article" date="2014" name="Int. J. Syst. Evol. Microbiol.">
        <title>Complete genome sequence of Corynebacterium casei LMG S-19264T (=DSM 44701T), isolated from a smear-ripened cheese.</title>
        <authorList>
            <consortium name="US DOE Joint Genome Institute (JGI-PGF)"/>
            <person name="Walter F."/>
            <person name="Albersmeier A."/>
            <person name="Kalinowski J."/>
            <person name="Ruckert C."/>
        </authorList>
    </citation>
    <scope>NUCLEOTIDE SEQUENCE</scope>
    <source>
        <strain evidence="6">KCTC 42651</strain>
    </source>
</reference>
<comment type="caution">
    <text evidence="6">The sequence shown here is derived from an EMBL/GenBank/DDBJ whole genome shotgun (WGS) entry which is preliminary data.</text>
</comment>
<dbReference type="EC" id="6.3.3.2" evidence="5"/>
<keyword evidence="5" id="KW-0460">Magnesium</keyword>
<dbReference type="GO" id="GO:0030272">
    <property type="term" value="F:5-formyltetrahydrofolate cyclo-ligase activity"/>
    <property type="evidence" value="ECO:0007669"/>
    <property type="project" value="UniProtKB-EC"/>
</dbReference>
<proteinExistence type="inferred from homology"/>
<dbReference type="GO" id="GO:0035999">
    <property type="term" value="P:tetrahydrofolate interconversion"/>
    <property type="evidence" value="ECO:0007669"/>
    <property type="project" value="TreeGrafter"/>
</dbReference>
<accession>A0A918XYK0</accession>
<evidence type="ECO:0000256" key="3">
    <source>
        <dbReference type="ARBA" id="ARBA00022840"/>
    </source>
</evidence>
<comment type="cofactor">
    <cofactor evidence="5">
        <name>Mg(2+)</name>
        <dbReference type="ChEBI" id="CHEBI:18420"/>
    </cofactor>
</comment>
<dbReference type="InterPro" id="IPR024185">
    <property type="entry name" value="FTHF_cligase-like_sf"/>
</dbReference>
<feature type="binding site" evidence="4">
    <location>
        <position position="70"/>
    </location>
    <ligand>
        <name>substrate</name>
    </ligand>
</feature>
<sequence length="204" mass="21885">MTDRDEPETYVDLDELRAAKAALRRPMRERRAEIAAAAPDAGSRVAALVAASFAPAGGTVVAGYWPMRDELDPRPTLSELSARGCRIALPVVAAPGEPLVFRAWDEDEPLEPGPYGTMQPGEAADVVEPQLLLIPMLAFDRAGRRLGYGGGFYDRTLAGLRGRFAVQAIGIAYAGQEVDSVPAGPEDARLDGVVTERAYLDFTE</sequence>
<dbReference type="SUPFAM" id="SSF100950">
    <property type="entry name" value="NagB/RpiA/CoA transferase-like"/>
    <property type="match status" value="1"/>
</dbReference>
<evidence type="ECO:0000256" key="2">
    <source>
        <dbReference type="ARBA" id="ARBA00022741"/>
    </source>
</evidence>
<dbReference type="Pfam" id="PF01812">
    <property type="entry name" value="5-FTHF_cyc-lig"/>
    <property type="match status" value="1"/>
</dbReference>
<protein>
    <recommendedName>
        <fullName evidence="5">5-formyltetrahydrofolate cyclo-ligase</fullName>
        <ecNumber evidence="5">6.3.3.2</ecNumber>
    </recommendedName>
</protein>
<dbReference type="InterPro" id="IPR002698">
    <property type="entry name" value="FTHF_cligase"/>
</dbReference>
<keyword evidence="2 4" id="KW-0547">Nucleotide-binding</keyword>
<reference evidence="6" key="2">
    <citation type="submission" date="2020-09" db="EMBL/GenBank/DDBJ databases">
        <authorList>
            <person name="Sun Q."/>
            <person name="Kim S."/>
        </authorList>
    </citation>
    <scope>NUCLEOTIDE SEQUENCE</scope>
    <source>
        <strain evidence="6">KCTC 42651</strain>
    </source>
</reference>
<dbReference type="NCBIfam" id="TIGR02727">
    <property type="entry name" value="MTHFS_bact"/>
    <property type="match status" value="1"/>
</dbReference>
<name>A0A918XYK0_9PROT</name>
<dbReference type="AlphaFoldDB" id="A0A918XYK0"/>
<dbReference type="GO" id="GO:0005524">
    <property type="term" value="F:ATP binding"/>
    <property type="evidence" value="ECO:0007669"/>
    <property type="project" value="UniProtKB-KW"/>
</dbReference>